<accession>A0A1S6UAA4</accession>
<evidence type="ECO:0000313" key="2">
    <source>
        <dbReference type="Proteomes" id="UP000221837"/>
    </source>
</evidence>
<sequence length="55" mass="6454">MWYLEVCQDNSETSYETVFTGLYNTKKEAEDEGATWFRGLKIIKFVPIRSETKTV</sequence>
<proteinExistence type="predicted"/>
<gene>
    <name evidence="1" type="ORF">BF_0069</name>
</gene>
<dbReference type="OrthoDB" id="39013at10239"/>
<name>A0A1S6UAA4_9CAUD</name>
<evidence type="ECO:0000313" key="1">
    <source>
        <dbReference type="EMBL" id="AQW88594.1"/>
    </source>
</evidence>
<keyword evidence="2" id="KW-1185">Reference proteome</keyword>
<reference evidence="1" key="1">
    <citation type="submission" date="2017-02" db="EMBL/GenBank/DDBJ databases">
        <title>Genome sequence of Serratia marcescens phage BF.</title>
        <authorList>
            <person name="Casey E."/>
            <person name="Fitzgerald B."/>
            <person name="Mahony J."/>
            <person name="Lugli G."/>
            <person name="Ventura M."/>
            <person name="van Sinderen D."/>
        </authorList>
    </citation>
    <scope>NUCLEOTIDE SEQUENCE [LARGE SCALE GENOMIC DNA]</scope>
</reference>
<dbReference type="EMBL" id="KY630187">
    <property type="protein sequence ID" value="AQW88594.1"/>
    <property type="molecule type" value="Genomic_DNA"/>
</dbReference>
<organism evidence="1 2">
    <name type="scientific">Serratia phage BF</name>
    <dbReference type="NCBI Taxonomy" id="1962671"/>
    <lineage>
        <taxon>Viruses</taxon>
        <taxon>Duplodnaviria</taxon>
        <taxon>Heunggongvirae</taxon>
        <taxon>Uroviricota</taxon>
        <taxon>Caudoviricetes</taxon>
        <taxon>Eneladusvirus</taxon>
        <taxon>Eneladusvirus BF</taxon>
    </lineage>
</organism>
<dbReference type="Proteomes" id="UP000221837">
    <property type="component" value="Genome"/>
</dbReference>
<protein>
    <submittedName>
        <fullName evidence="1">Uncharacterized protein</fullName>
    </submittedName>
</protein>